<accession>A0A8X6WGK6</accession>
<reference evidence="1" key="1">
    <citation type="submission" date="2020-08" db="EMBL/GenBank/DDBJ databases">
        <title>Multicomponent nature underlies the extraordinary mechanical properties of spider dragline silk.</title>
        <authorList>
            <person name="Kono N."/>
            <person name="Nakamura H."/>
            <person name="Mori M."/>
            <person name="Yoshida Y."/>
            <person name="Ohtoshi R."/>
            <person name="Malay A.D."/>
            <person name="Moran D.A.P."/>
            <person name="Tomita M."/>
            <person name="Numata K."/>
            <person name="Arakawa K."/>
        </authorList>
    </citation>
    <scope>NUCLEOTIDE SEQUENCE</scope>
</reference>
<gene>
    <name evidence="1" type="ORF">TNCV_2822101</name>
</gene>
<dbReference type="Proteomes" id="UP000887159">
    <property type="component" value="Unassembled WGS sequence"/>
</dbReference>
<dbReference type="EMBL" id="BMAU01021424">
    <property type="protein sequence ID" value="GFY34524.1"/>
    <property type="molecule type" value="Genomic_DNA"/>
</dbReference>
<sequence>MRDGAFNEDGSSPSSVGQPIISMRYIICDVEIKAGAKESLLGPVYMGENSRQYAGSNPLCTRLHGEPALCGSKCRSIFRTLFRLGTLGVKSGVFSNSSMMHCARDSFIQDGCCFGLLPLNNRRNNNPHKHMGRPKRIGYNCPEFGSLQVSISNKNYIPFRYREGCK</sequence>
<name>A0A8X6WGK6_TRICX</name>
<protein>
    <submittedName>
        <fullName evidence="1">Uncharacterized protein</fullName>
    </submittedName>
</protein>
<evidence type="ECO:0000313" key="2">
    <source>
        <dbReference type="Proteomes" id="UP000887159"/>
    </source>
</evidence>
<proteinExistence type="predicted"/>
<comment type="caution">
    <text evidence="1">The sequence shown here is derived from an EMBL/GenBank/DDBJ whole genome shotgun (WGS) entry which is preliminary data.</text>
</comment>
<dbReference type="AlphaFoldDB" id="A0A8X6WGK6"/>
<keyword evidence="2" id="KW-1185">Reference proteome</keyword>
<organism evidence="1 2">
    <name type="scientific">Trichonephila clavipes</name>
    <name type="common">Golden silk orbweaver</name>
    <name type="synonym">Nephila clavipes</name>
    <dbReference type="NCBI Taxonomy" id="2585209"/>
    <lineage>
        <taxon>Eukaryota</taxon>
        <taxon>Metazoa</taxon>
        <taxon>Ecdysozoa</taxon>
        <taxon>Arthropoda</taxon>
        <taxon>Chelicerata</taxon>
        <taxon>Arachnida</taxon>
        <taxon>Araneae</taxon>
        <taxon>Araneomorphae</taxon>
        <taxon>Entelegynae</taxon>
        <taxon>Araneoidea</taxon>
        <taxon>Nephilidae</taxon>
        <taxon>Trichonephila</taxon>
    </lineage>
</organism>
<evidence type="ECO:0000313" key="1">
    <source>
        <dbReference type="EMBL" id="GFY34524.1"/>
    </source>
</evidence>